<keyword evidence="1" id="KW-0175">Coiled coil</keyword>
<keyword evidence="3" id="KW-1185">Reference proteome</keyword>
<reference evidence="3" key="1">
    <citation type="journal article" date="2019" name="Int. J. Syst. Evol. Microbiol.">
        <title>The Global Catalogue of Microorganisms (GCM) 10K type strain sequencing project: providing services to taxonomists for standard genome sequencing and annotation.</title>
        <authorList>
            <consortium name="The Broad Institute Genomics Platform"/>
            <consortium name="The Broad Institute Genome Sequencing Center for Infectious Disease"/>
            <person name="Wu L."/>
            <person name="Ma J."/>
        </authorList>
    </citation>
    <scope>NUCLEOTIDE SEQUENCE [LARGE SCALE GENOMIC DNA]</scope>
    <source>
        <strain evidence="3">CCM 7043</strain>
    </source>
</reference>
<evidence type="ECO:0008006" key="4">
    <source>
        <dbReference type="Google" id="ProtNLM"/>
    </source>
</evidence>
<dbReference type="Proteomes" id="UP001597338">
    <property type="component" value="Unassembled WGS sequence"/>
</dbReference>
<evidence type="ECO:0000313" key="3">
    <source>
        <dbReference type="Proteomes" id="UP001597338"/>
    </source>
</evidence>
<accession>A0ABW4V6I5</accession>
<feature type="coiled-coil region" evidence="1">
    <location>
        <begin position="60"/>
        <end position="118"/>
    </location>
</feature>
<comment type="caution">
    <text evidence="2">The sequence shown here is derived from an EMBL/GenBank/DDBJ whole genome shotgun (WGS) entry which is preliminary data.</text>
</comment>
<evidence type="ECO:0000313" key="2">
    <source>
        <dbReference type="EMBL" id="MFD2025052.1"/>
    </source>
</evidence>
<dbReference type="RefSeq" id="WP_377196968.1">
    <property type="nucleotide sequence ID" value="NZ_JBHUHF010000001.1"/>
</dbReference>
<sequence>MRHDLTSTTPTSPSRGSFARRHGATIGLSILLVCAVAYGVDGKQDNDTLHAANDALSGDLTTVTDQKDDAESRVTTLEREVETYGDRETELEEREDAVAELEADVDAREKAVTNVEKKIEASQVTDGTWSVGSDVQPGTYRTKEAVSSNCYWEITAGGSNGSDIIENDIPGGGYPVVTVQDGQVFTSARCGTWAKQ</sequence>
<organism evidence="2 3">
    <name type="scientific">Promicromonospora aerolata</name>
    <dbReference type="NCBI Taxonomy" id="195749"/>
    <lineage>
        <taxon>Bacteria</taxon>
        <taxon>Bacillati</taxon>
        <taxon>Actinomycetota</taxon>
        <taxon>Actinomycetes</taxon>
        <taxon>Micrococcales</taxon>
        <taxon>Promicromonosporaceae</taxon>
        <taxon>Promicromonospora</taxon>
    </lineage>
</organism>
<dbReference type="EMBL" id="JBHUHF010000001">
    <property type="protein sequence ID" value="MFD2025052.1"/>
    <property type="molecule type" value="Genomic_DNA"/>
</dbReference>
<gene>
    <name evidence="2" type="ORF">ACFSL2_05965</name>
</gene>
<name>A0ABW4V6I5_9MICO</name>
<protein>
    <recommendedName>
        <fullName evidence="4">Secreted protein</fullName>
    </recommendedName>
</protein>
<proteinExistence type="predicted"/>
<evidence type="ECO:0000256" key="1">
    <source>
        <dbReference type="SAM" id="Coils"/>
    </source>
</evidence>